<evidence type="ECO:0000313" key="2">
    <source>
        <dbReference type="EMBL" id="CDH01593.1"/>
    </source>
</evidence>
<accession>A0A077NSY2</accession>
<dbReference type="PROSITE" id="PS51257">
    <property type="entry name" value="PROKAR_LIPOPROTEIN"/>
    <property type="match status" value="1"/>
</dbReference>
<feature type="chain" id="PRO_5001721686" description="Lipoprotein" evidence="1">
    <location>
        <begin position="20"/>
        <end position="136"/>
    </location>
</feature>
<dbReference type="RefSeq" id="WP_038224350.1">
    <property type="nucleotide sequence ID" value="NZ_CAWLWD010000189.1"/>
</dbReference>
<name>A0A077NSY2_XENBV</name>
<comment type="caution">
    <text evidence="2">The sequence shown here is derived from an EMBL/GenBank/DDBJ whole genome shotgun (WGS) entry which is preliminary data.</text>
</comment>
<dbReference type="HOGENOM" id="CLU_156457_0_0_6"/>
<gene>
    <name evidence="2" type="ORF">XBFM1_2230009</name>
</gene>
<dbReference type="AlphaFoldDB" id="A0A077NSY2"/>
<evidence type="ECO:0000256" key="1">
    <source>
        <dbReference type="SAM" id="SignalP"/>
    </source>
</evidence>
<evidence type="ECO:0000313" key="3">
    <source>
        <dbReference type="Proteomes" id="UP000028487"/>
    </source>
</evidence>
<reference evidence="2" key="1">
    <citation type="submission" date="2013-07" db="EMBL/GenBank/DDBJ databases">
        <title>Sub-species coevolution in mutualistic symbiosis.</title>
        <authorList>
            <person name="Murfin K."/>
            <person name="Klassen J."/>
            <person name="Lee M."/>
            <person name="Forst S."/>
            <person name="Stock P."/>
            <person name="Goodrich-Blair H."/>
        </authorList>
    </citation>
    <scope>NUCLEOTIDE SEQUENCE [LARGE SCALE GENOMIC DNA]</scope>
    <source>
        <strain evidence="2">Feltiae Moldova</strain>
    </source>
</reference>
<proteinExistence type="predicted"/>
<keyword evidence="1" id="KW-0732">Signal</keyword>
<protein>
    <recommendedName>
        <fullName evidence="4">Lipoprotein</fullName>
    </recommendedName>
</protein>
<feature type="signal peptide" evidence="1">
    <location>
        <begin position="1"/>
        <end position="19"/>
    </location>
</feature>
<dbReference type="Proteomes" id="UP000028487">
    <property type="component" value="Unassembled WGS sequence"/>
</dbReference>
<organism evidence="2 3">
    <name type="scientific">Xenorhabdus bovienii str. feltiae Moldova</name>
    <dbReference type="NCBI Taxonomy" id="1398200"/>
    <lineage>
        <taxon>Bacteria</taxon>
        <taxon>Pseudomonadati</taxon>
        <taxon>Pseudomonadota</taxon>
        <taxon>Gammaproteobacteria</taxon>
        <taxon>Enterobacterales</taxon>
        <taxon>Morganellaceae</taxon>
        <taxon>Xenorhabdus</taxon>
    </lineage>
</organism>
<dbReference type="EMBL" id="CBSV010000139">
    <property type="protein sequence ID" value="CDH01593.1"/>
    <property type="molecule type" value="Genomic_DNA"/>
</dbReference>
<evidence type="ECO:0008006" key="4">
    <source>
        <dbReference type="Google" id="ProtNLM"/>
    </source>
</evidence>
<sequence length="136" mass="15495">MRKILFAATLIFSPLILSGCTTLQPPTQAEMASANYGELPVNYEEQIKNAMNTSLKDPYTAQYRFLKPFKGYAQDGEWAQSKGGVKYGWIMPFYLNAKNSYGGYIGEKRYVFIFSNGVLYDTTMNDMFNRVQPLTH</sequence>